<keyword evidence="3" id="KW-1185">Reference proteome</keyword>
<organism evidence="2 3">
    <name type="scientific">Protopolystoma xenopodis</name>
    <dbReference type="NCBI Taxonomy" id="117903"/>
    <lineage>
        <taxon>Eukaryota</taxon>
        <taxon>Metazoa</taxon>
        <taxon>Spiralia</taxon>
        <taxon>Lophotrochozoa</taxon>
        <taxon>Platyhelminthes</taxon>
        <taxon>Monogenea</taxon>
        <taxon>Polyopisthocotylea</taxon>
        <taxon>Polystomatidea</taxon>
        <taxon>Polystomatidae</taxon>
        <taxon>Protopolystoma</taxon>
    </lineage>
</organism>
<dbReference type="AlphaFoldDB" id="A0A3S5AQA7"/>
<accession>A0A3S5AQA7</accession>
<feature type="non-terminal residue" evidence="2">
    <location>
        <position position="58"/>
    </location>
</feature>
<proteinExistence type="predicted"/>
<protein>
    <submittedName>
        <fullName evidence="2">Uncharacterized protein</fullName>
    </submittedName>
</protein>
<name>A0A3S5AQA7_9PLAT</name>
<feature type="chain" id="PRO_5018567453" evidence="1">
    <location>
        <begin position="24"/>
        <end position="58"/>
    </location>
</feature>
<evidence type="ECO:0000256" key="1">
    <source>
        <dbReference type="SAM" id="SignalP"/>
    </source>
</evidence>
<comment type="caution">
    <text evidence="2">The sequence shown here is derived from an EMBL/GenBank/DDBJ whole genome shotgun (WGS) entry which is preliminary data.</text>
</comment>
<dbReference type="EMBL" id="CAAALY010275571">
    <property type="protein sequence ID" value="VEL42638.1"/>
    <property type="molecule type" value="Genomic_DNA"/>
</dbReference>
<feature type="signal peptide" evidence="1">
    <location>
        <begin position="1"/>
        <end position="23"/>
    </location>
</feature>
<keyword evidence="1" id="KW-0732">Signal</keyword>
<dbReference type="Proteomes" id="UP000784294">
    <property type="component" value="Unassembled WGS sequence"/>
</dbReference>
<evidence type="ECO:0000313" key="2">
    <source>
        <dbReference type="EMBL" id="VEL42638.1"/>
    </source>
</evidence>
<evidence type="ECO:0000313" key="3">
    <source>
        <dbReference type="Proteomes" id="UP000784294"/>
    </source>
</evidence>
<gene>
    <name evidence="2" type="ORF">PXEA_LOCUS36078</name>
</gene>
<reference evidence="2" key="1">
    <citation type="submission" date="2018-11" db="EMBL/GenBank/DDBJ databases">
        <authorList>
            <consortium name="Pathogen Informatics"/>
        </authorList>
    </citation>
    <scope>NUCLEOTIDE SEQUENCE</scope>
</reference>
<sequence>MRRGSRRWRAGVAQLVCINLALNWPPRPVATNKRELDNVVRRRVTGSCSASAGAVCDP</sequence>